<evidence type="ECO:0000313" key="2">
    <source>
        <dbReference type="Proteomes" id="UP000078560"/>
    </source>
</evidence>
<dbReference type="Proteomes" id="UP000078560">
    <property type="component" value="Unassembled WGS sequence"/>
</dbReference>
<reference evidence="2" key="1">
    <citation type="submission" date="2016-05" db="EMBL/GenBank/DDBJ databases">
        <authorList>
            <person name="Naeem Raeece"/>
        </authorList>
    </citation>
    <scope>NUCLEOTIDE SEQUENCE [LARGE SCALE GENOMIC DNA]</scope>
</reference>
<gene>
    <name evidence="1" type="ORF">POVCU2_0000610</name>
</gene>
<evidence type="ECO:0000313" key="1">
    <source>
        <dbReference type="EMBL" id="SBS79875.1"/>
    </source>
</evidence>
<sequence length="170" mass="19821">MGSCCVHLIMKPEMREFDISKHLESRNKAIEQFGPIPHLYPSLISLSYFCPFCKSFKTFRFYIVMLWVFVKRKEINNIITEMLVKKMHEWYKTTWSSQAYAKMKQTIVGRKEGSPGSASTLKKKKKKYEPVTYTTMATTTFTSNLSNDNIFENTTSKEALPVFAKSEQRN</sequence>
<proteinExistence type="predicted"/>
<protein>
    <submittedName>
        <fullName evidence="1">Uncharacterized protein</fullName>
    </submittedName>
</protein>
<accession>A0A1A8VKW4</accession>
<organism evidence="1 2">
    <name type="scientific">Plasmodium ovale curtisi</name>
    <dbReference type="NCBI Taxonomy" id="864141"/>
    <lineage>
        <taxon>Eukaryota</taxon>
        <taxon>Sar</taxon>
        <taxon>Alveolata</taxon>
        <taxon>Apicomplexa</taxon>
        <taxon>Aconoidasida</taxon>
        <taxon>Haemosporida</taxon>
        <taxon>Plasmodiidae</taxon>
        <taxon>Plasmodium</taxon>
        <taxon>Plasmodium (Plasmodium)</taxon>
    </lineage>
</organism>
<dbReference type="AlphaFoldDB" id="A0A1A8VKW4"/>
<name>A0A1A8VKW4_PLAOA</name>
<dbReference type="EMBL" id="FLQU01000008">
    <property type="protein sequence ID" value="SBS79875.1"/>
    <property type="molecule type" value="Genomic_DNA"/>
</dbReference>